<sequence>MSKGKQRFLDAHGLNQWRADDLEIQQAVYDSKLISMQLKSLYRLQASQKTQGKPHLTKVWHGFRAMHAK</sequence>
<evidence type="ECO:0000313" key="2">
    <source>
        <dbReference type="Proteomes" id="UP000593563"/>
    </source>
</evidence>
<comment type="caution">
    <text evidence="1">The sequence shown here is derived from an EMBL/GenBank/DDBJ whole genome shotgun (WGS) entry which is preliminary data.</text>
</comment>
<gene>
    <name evidence="1" type="ORF">AG4045_014850</name>
</gene>
<dbReference type="Proteomes" id="UP000593563">
    <property type="component" value="Unassembled WGS sequence"/>
</dbReference>
<protein>
    <submittedName>
        <fullName evidence="1">Uncharacterized protein</fullName>
    </submittedName>
</protein>
<keyword evidence="2" id="KW-1185">Reference proteome</keyword>
<evidence type="ECO:0000313" key="1">
    <source>
        <dbReference type="EMBL" id="KAF1002062.1"/>
    </source>
</evidence>
<organism evidence="1 2">
    <name type="scientific">Apium graveolens</name>
    <name type="common">Celery</name>
    <dbReference type="NCBI Taxonomy" id="4045"/>
    <lineage>
        <taxon>Eukaryota</taxon>
        <taxon>Viridiplantae</taxon>
        <taxon>Streptophyta</taxon>
        <taxon>Embryophyta</taxon>
        <taxon>Tracheophyta</taxon>
        <taxon>Spermatophyta</taxon>
        <taxon>Magnoliopsida</taxon>
        <taxon>eudicotyledons</taxon>
        <taxon>Gunneridae</taxon>
        <taxon>Pentapetalae</taxon>
        <taxon>asterids</taxon>
        <taxon>campanulids</taxon>
        <taxon>Apiales</taxon>
        <taxon>Apiaceae</taxon>
        <taxon>Apioideae</taxon>
        <taxon>apioid superclade</taxon>
        <taxon>Apieae</taxon>
        <taxon>Apium</taxon>
    </lineage>
</organism>
<reference evidence="1" key="1">
    <citation type="submission" date="2020-01" db="EMBL/GenBank/DDBJ databases">
        <title>The Celery Genome Sequence Reveals Sequential Paleo-tetraploidization, Resistance Gene Elimination, Karyotype Evolution, and Functional Innovation in Apiales.</title>
        <authorList>
            <person name="Song X."/>
        </authorList>
    </citation>
    <scope>NUCLEOTIDE SEQUENCE</scope>
    <source>
        <tissue evidence="1">Leaf</tissue>
    </source>
</reference>
<accession>A0A6L5BBN6</accession>
<proteinExistence type="predicted"/>
<dbReference type="EMBL" id="WRXP01001762">
    <property type="protein sequence ID" value="KAF1002062.1"/>
    <property type="molecule type" value="Genomic_DNA"/>
</dbReference>
<dbReference type="AlphaFoldDB" id="A0A6L5BBN6"/>
<name>A0A6L5BBN6_APIGR</name>